<feature type="region of interest" description="Disordered" evidence="1">
    <location>
        <begin position="102"/>
        <end position="131"/>
    </location>
</feature>
<dbReference type="AlphaFoldDB" id="A0A9W8SFJ4"/>
<evidence type="ECO:0000256" key="1">
    <source>
        <dbReference type="SAM" id="MobiDB-lite"/>
    </source>
</evidence>
<accession>A0A9W8SFJ4</accession>
<dbReference type="OrthoDB" id="10354777at2759"/>
<protein>
    <submittedName>
        <fullName evidence="2">Uncharacterized protein</fullName>
    </submittedName>
</protein>
<dbReference type="Proteomes" id="UP001152049">
    <property type="component" value="Unassembled WGS sequence"/>
</dbReference>
<dbReference type="EMBL" id="JAOQAZ010000001">
    <property type="protein sequence ID" value="KAJ4271319.1"/>
    <property type="molecule type" value="Genomic_DNA"/>
</dbReference>
<keyword evidence="3" id="KW-1185">Reference proteome</keyword>
<evidence type="ECO:0000313" key="3">
    <source>
        <dbReference type="Proteomes" id="UP001152049"/>
    </source>
</evidence>
<name>A0A9W8SFJ4_9HYPO</name>
<comment type="caution">
    <text evidence="2">The sequence shown here is derived from an EMBL/GenBank/DDBJ whole genome shotgun (WGS) entry which is preliminary data.</text>
</comment>
<gene>
    <name evidence="2" type="ORF">NW762_000021</name>
</gene>
<sequence>MGCCKSTQRRKTGDDGEFVQFQRISGPINTGNRVEISGDNGEFIPVGAPTISGHRLVFKKPADLYGQVTTSFGVTSEDAATGVQQKQDLDVAHTGGAAGSEKAVAAATQQELKVEDSASAKSAAGPSTKTN</sequence>
<evidence type="ECO:0000313" key="2">
    <source>
        <dbReference type="EMBL" id="KAJ4271319.1"/>
    </source>
</evidence>
<proteinExistence type="predicted"/>
<organism evidence="2 3">
    <name type="scientific">Fusarium torreyae</name>
    <dbReference type="NCBI Taxonomy" id="1237075"/>
    <lineage>
        <taxon>Eukaryota</taxon>
        <taxon>Fungi</taxon>
        <taxon>Dikarya</taxon>
        <taxon>Ascomycota</taxon>
        <taxon>Pezizomycotina</taxon>
        <taxon>Sordariomycetes</taxon>
        <taxon>Hypocreomycetidae</taxon>
        <taxon>Hypocreales</taxon>
        <taxon>Nectriaceae</taxon>
        <taxon>Fusarium</taxon>
    </lineage>
</organism>
<reference evidence="2" key="1">
    <citation type="submission" date="2022-09" db="EMBL/GenBank/DDBJ databases">
        <title>Fusarium specimens isolated from Avocado Roots.</title>
        <authorList>
            <person name="Stajich J."/>
            <person name="Roper C."/>
            <person name="Heimlech-Rivalta G."/>
        </authorList>
    </citation>
    <scope>NUCLEOTIDE SEQUENCE</scope>
    <source>
        <strain evidence="2">CF00136</strain>
    </source>
</reference>